<evidence type="ECO:0000313" key="1">
    <source>
        <dbReference type="EMBL" id="KAJ5512448.1"/>
    </source>
</evidence>
<dbReference type="Proteomes" id="UP001149954">
    <property type="component" value="Unassembled WGS sequence"/>
</dbReference>
<accession>A0A9X0C7X4</accession>
<comment type="caution">
    <text evidence="1">The sequence shown here is derived from an EMBL/GenBank/DDBJ whole genome shotgun (WGS) entry which is preliminary data.</text>
</comment>
<sequence length="99" mass="10950">MIPGGAVNNTPRSCVPGFRSLVCSPKMHCIVSVIMAIHQKHLNGAAYTGDCRTIRATLIDKLSSSRRRLFTSFLLSIGFTALHSSFKHNTDLRERSFTV</sequence>
<name>A0A9X0C7X4_9EURO</name>
<dbReference type="AlphaFoldDB" id="A0A9X0C7X4"/>
<reference evidence="1" key="2">
    <citation type="journal article" date="2023" name="IMA Fungus">
        <title>Comparative genomic study of the Penicillium genus elucidates a diverse pangenome and 15 lateral gene transfer events.</title>
        <authorList>
            <person name="Petersen C."/>
            <person name="Sorensen T."/>
            <person name="Nielsen M.R."/>
            <person name="Sondergaard T.E."/>
            <person name="Sorensen J.L."/>
            <person name="Fitzpatrick D.A."/>
            <person name="Frisvad J.C."/>
            <person name="Nielsen K.L."/>
        </authorList>
    </citation>
    <scope>NUCLEOTIDE SEQUENCE</scope>
    <source>
        <strain evidence="1">IBT 29495</strain>
    </source>
</reference>
<gene>
    <name evidence="1" type="ORF">N7463_002000</name>
</gene>
<dbReference type="EMBL" id="JAPWDS010000002">
    <property type="protein sequence ID" value="KAJ5512448.1"/>
    <property type="molecule type" value="Genomic_DNA"/>
</dbReference>
<keyword evidence="2" id="KW-1185">Reference proteome</keyword>
<reference evidence="1" key="1">
    <citation type="submission" date="2022-12" db="EMBL/GenBank/DDBJ databases">
        <authorList>
            <person name="Petersen C."/>
        </authorList>
    </citation>
    <scope>NUCLEOTIDE SEQUENCE</scope>
    <source>
        <strain evidence="1">IBT 29495</strain>
    </source>
</reference>
<dbReference type="OrthoDB" id="4366701at2759"/>
<proteinExistence type="predicted"/>
<organism evidence="1 2">
    <name type="scientific">Penicillium fimorum</name>
    <dbReference type="NCBI Taxonomy" id="1882269"/>
    <lineage>
        <taxon>Eukaryota</taxon>
        <taxon>Fungi</taxon>
        <taxon>Dikarya</taxon>
        <taxon>Ascomycota</taxon>
        <taxon>Pezizomycotina</taxon>
        <taxon>Eurotiomycetes</taxon>
        <taxon>Eurotiomycetidae</taxon>
        <taxon>Eurotiales</taxon>
        <taxon>Aspergillaceae</taxon>
        <taxon>Penicillium</taxon>
    </lineage>
</organism>
<protein>
    <submittedName>
        <fullName evidence="1">Uncharacterized protein</fullName>
    </submittedName>
</protein>
<evidence type="ECO:0000313" key="2">
    <source>
        <dbReference type="Proteomes" id="UP001149954"/>
    </source>
</evidence>